<sequence>MILEQAHGENPSNSTPDLISPEMEKDLFNLSKLLTPFLDLTNELQSGGVTSSMVILGVITLYKQMASVNCDEGYMKALKTSLCLTITERFGAQQQFNYGGKGAKKFVKYIPQ</sequence>
<name>A0A8J2JWZ2_9HEXA</name>
<accession>A0A8J2JWZ2</accession>
<evidence type="ECO:0000313" key="2">
    <source>
        <dbReference type="Proteomes" id="UP000708208"/>
    </source>
</evidence>
<dbReference type="Proteomes" id="UP000708208">
    <property type="component" value="Unassembled WGS sequence"/>
</dbReference>
<protein>
    <submittedName>
        <fullName evidence="1">Uncharacterized protein</fullName>
    </submittedName>
</protein>
<evidence type="ECO:0000313" key="1">
    <source>
        <dbReference type="EMBL" id="CAG7715943.1"/>
    </source>
</evidence>
<dbReference type="EMBL" id="CAJVCH010034952">
    <property type="protein sequence ID" value="CAG7715943.1"/>
    <property type="molecule type" value="Genomic_DNA"/>
</dbReference>
<reference evidence="1" key="1">
    <citation type="submission" date="2021-06" db="EMBL/GenBank/DDBJ databases">
        <authorList>
            <person name="Hodson N. C."/>
            <person name="Mongue J. A."/>
            <person name="Jaron S. K."/>
        </authorList>
    </citation>
    <scope>NUCLEOTIDE SEQUENCE</scope>
</reference>
<gene>
    <name evidence="1" type="ORF">AFUS01_LOCUS5478</name>
</gene>
<keyword evidence="2" id="KW-1185">Reference proteome</keyword>
<comment type="caution">
    <text evidence="1">The sequence shown here is derived from an EMBL/GenBank/DDBJ whole genome shotgun (WGS) entry which is preliminary data.</text>
</comment>
<proteinExistence type="predicted"/>
<dbReference type="OrthoDB" id="1607513at2759"/>
<organism evidence="1 2">
    <name type="scientific">Allacma fusca</name>
    <dbReference type="NCBI Taxonomy" id="39272"/>
    <lineage>
        <taxon>Eukaryota</taxon>
        <taxon>Metazoa</taxon>
        <taxon>Ecdysozoa</taxon>
        <taxon>Arthropoda</taxon>
        <taxon>Hexapoda</taxon>
        <taxon>Collembola</taxon>
        <taxon>Symphypleona</taxon>
        <taxon>Sminthuridae</taxon>
        <taxon>Allacma</taxon>
    </lineage>
</organism>
<dbReference type="AlphaFoldDB" id="A0A8J2JWZ2"/>